<dbReference type="GO" id="GO:0009247">
    <property type="term" value="P:glycolipid biosynthetic process"/>
    <property type="evidence" value="ECO:0007669"/>
    <property type="project" value="TreeGrafter"/>
</dbReference>
<comment type="similarity">
    <text evidence="1">Belongs to the glycosyltransferase 2 family.</text>
</comment>
<dbReference type="SUPFAM" id="SSF53448">
    <property type="entry name" value="Nucleotide-diphospho-sugar transferases"/>
    <property type="match status" value="1"/>
</dbReference>
<dbReference type="FunFam" id="3.90.550.10:FF:000122">
    <property type="entry name" value="Dolichol-phosphate mannosyltransferase subunit 1"/>
    <property type="match status" value="1"/>
</dbReference>
<dbReference type="Gene3D" id="3.90.550.10">
    <property type="entry name" value="Spore Coat Polysaccharide Biosynthesis Protein SpsA, Chain A"/>
    <property type="match status" value="1"/>
</dbReference>
<sequence>MKTLVIMPTFNEILNLQESVASLRKYHASIDLLIVDDSSPDGTGDLADSLADANTYVLHRKTKDGLGAAYLEAFEWAIARGYEVVVEMDADGSHQASDLEKILNAIPLADLAIGSRWIKGGSVINWPSYRKAISKTGNFYARFMLRTHVKDMTAGYRAFRVDFLKGLDLSGVAARGYAFQVEMALRVIRAGGVVVEVPITFIERTQGASKMTTAIVLEALWLVTKWAFYKSA</sequence>
<dbReference type="GO" id="GO:0016020">
    <property type="term" value="C:membrane"/>
    <property type="evidence" value="ECO:0007669"/>
    <property type="project" value="GOC"/>
</dbReference>
<gene>
    <name evidence="5" type="ORF">UFOPK1909_00903</name>
</gene>
<dbReference type="InterPro" id="IPR039528">
    <property type="entry name" value="DPM1-like"/>
</dbReference>
<protein>
    <submittedName>
        <fullName evidence="5">Unannotated protein</fullName>
    </submittedName>
</protein>
<dbReference type="PANTHER" id="PTHR43398:SF1">
    <property type="entry name" value="DOLICHOL-PHOSPHATE MANNOSYLTRANSFERASE SUBUNIT 1"/>
    <property type="match status" value="1"/>
</dbReference>
<feature type="domain" description="Glycosyltransferase 2-like" evidence="4">
    <location>
        <begin position="5"/>
        <end position="165"/>
    </location>
</feature>
<accession>A0A6J6IP51</accession>
<name>A0A6J6IP51_9ZZZZ</name>
<dbReference type="AlphaFoldDB" id="A0A6J6IP51"/>
<evidence type="ECO:0000259" key="4">
    <source>
        <dbReference type="Pfam" id="PF00535"/>
    </source>
</evidence>
<dbReference type="InterPro" id="IPR029044">
    <property type="entry name" value="Nucleotide-diphossugar_trans"/>
</dbReference>
<reference evidence="5" key="1">
    <citation type="submission" date="2020-05" db="EMBL/GenBank/DDBJ databases">
        <authorList>
            <person name="Chiriac C."/>
            <person name="Salcher M."/>
            <person name="Ghai R."/>
            <person name="Kavagutti S V."/>
        </authorList>
    </citation>
    <scope>NUCLEOTIDE SEQUENCE</scope>
</reference>
<evidence type="ECO:0000256" key="3">
    <source>
        <dbReference type="ARBA" id="ARBA00022679"/>
    </source>
</evidence>
<dbReference type="GO" id="GO:0004582">
    <property type="term" value="F:dolichyl-phosphate beta-D-mannosyltransferase activity"/>
    <property type="evidence" value="ECO:0007669"/>
    <property type="project" value="InterPro"/>
</dbReference>
<dbReference type="EMBL" id="CAEZVD010000115">
    <property type="protein sequence ID" value="CAB4626320.1"/>
    <property type="molecule type" value="Genomic_DNA"/>
</dbReference>
<organism evidence="5">
    <name type="scientific">freshwater metagenome</name>
    <dbReference type="NCBI Taxonomy" id="449393"/>
    <lineage>
        <taxon>unclassified sequences</taxon>
        <taxon>metagenomes</taxon>
        <taxon>ecological metagenomes</taxon>
    </lineage>
</organism>
<dbReference type="CDD" id="cd06442">
    <property type="entry name" value="DPM1_like"/>
    <property type="match status" value="1"/>
</dbReference>
<keyword evidence="2" id="KW-0328">Glycosyltransferase</keyword>
<dbReference type="Pfam" id="PF00535">
    <property type="entry name" value="Glycos_transf_2"/>
    <property type="match status" value="1"/>
</dbReference>
<keyword evidence="3" id="KW-0808">Transferase</keyword>
<dbReference type="InterPro" id="IPR001173">
    <property type="entry name" value="Glyco_trans_2-like"/>
</dbReference>
<proteinExistence type="inferred from homology"/>
<evidence type="ECO:0000256" key="1">
    <source>
        <dbReference type="ARBA" id="ARBA00006739"/>
    </source>
</evidence>
<evidence type="ECO:0000256" key="2">
    <source>
        <dbReference type="ARBA" id="ARBA00022676"/>
    </source>
</evidence>
<dbReference type="PANTHER" id="PTHR43398">
    <property type="entry name" value="DOLICHOL-PHOSPHATE MANNOSYLTRANSFERASE SUBUNIT 1"/>
    <property type="match status" value="1"/>
</dbReference>
<evidence type="ECO:0000313" key="5">
    <source>
        <dbReference type="EMBL" id="CAB4626320.1"/>
    </source>
</evidence>